<organism evidence="4 5">
    <name type="scientific">Thalassolituus maritimus</name>
    <dbReference type="NCBI Taxonomy" id="484498"/>
    <lineage>
        <taxon>Bacteria</taxon>
        <taxon>Pseudomonadati</taxon>
        <taxon>Pseudomonadota</taxon>
        <taxon>Gammaproteobacteria</taxon>
        <taxon>Oceanospirillales</taxon>
        <taxon>Oceanospirillaceae</taxon>
        <taxon>Thalassolituus</taxon>
    </lineage>
</organism>
<dbReference type="Gene3D" id="3.40.50.1820">
    <property type="entry name" value="alpha/beta hydrolase"/>
    <property type="match status" value="1"/>
</dbReference>
<gene>
    <name evidence="4" type="ORF">SAMN05421686_11273</name>
</gene>
<dbReference type="InterPro" id="IPR000073">
    <property type="entry name" value="AB_hydrolase_1"/>
</dbReference>
<dbReference type="InterPro" id="IPR050266">
    <property type="entry name" value="AB_hydrolase_sf"/>
</dbReference>
<feature type="domain" description="AB hydrolase-1" evidence="3">
    <location>
        <begin position="22"/>
        <end position="268"/>
    </location>
</feature>
<accession>A0A1N7Q0C6</accession>
<dbReference type="EMBL" id="FTOH01000012">
    <property type="protein sequence ID" value="SIT16139.1"/>
    <property type="molecule type" value="Genomic_DNA"/>
</dbReference>
<dbReference type="Pfam" id="PF12697">
    <property type="entry name" value="Abhydrolase_6"/>
    <property type="match status" value="1"/>
</dbReference>
<dbReference type="GO" id="GO:0016020">
    <property type="term" value="C:membrane"/>
    <property type="evidence" value="ECO:0007669"/>
    <property type="project" value="TreeGrafter"/>
</dbReference>
<dbReference type="PRINTS" id="PR00111">
    <property type="entry name" value="ABHYDROLASE"/>
</dbReference>
<evidence type="ECO:0000259" key="3">
    <source>
        <dbReference type="Pfam" id="PF12697"/>
    </source>
</evidence>
<keyword evidence="2" id="KW-0378">Hydrolase</keyword>
<proteinExistence type="inferred from homology"/>
<evidence type="ECO:0000313" key="5">
    <source>
        <dbReference type="Proteomes" id="UP000185639"/>
    </source>
</evidence>
<dbReference type="InterPro" id="IPR029058">
    <property type="entry name" value="AB_hydrolase_fold"/>
</dbReference>
<dbReference type="RefSeq" id="WP_076517778.1">
    <property type="nucleotide sequence ID" value="NZ_FTOH01000012.1"/>
</dbReference>
<name>A0A1N7Q0C6_9GAMM</name>
<dbReference type="STRING" id="484498.SAMN05421686_11273"/>
<keyword evidence="5" id="KW-1185">Reference proteome</keyword>
<protein>
    <submittedName>
        <fullName evidence="4">Pimeloyl-ACP methyl ester carboxylesterase</fullName>
    </submittedName>
</protein>
<reference evidence="5" key="1">
    <citation type="submission" date="2017-01" db="EMBL/GenBank/DDBJ databases">
        <authorList>
            <person name="Varghese N."/>
            <person name="Submissions S."/>
        </authorList>
    </citation>
    <scope>NUCLEOTIDE SEQUENCE [LARGE SCALE GENOMIC DNA]</scope>
    <source>
        <strain evidence="5">DSM 24913</strain>
    </source>
</reference>
<evidence type="ECO:0000256" key="1">
    <source>
        <dbReference type="ARBA" id="ARBA00008645"/>
    </source>
</evidence>
<dbReference type="AlphaFoldDB" id="A0A1N7Q0C6"/>
<sequence length="278" mass="30220">MAVELKEKLLAGLCWGQGDSKVLCLHGWLDNAASFAVLADRLANLLGDSVVAVDLPGHGKSPWHAAGQGYPVWGYTHELKAVADSMASPVDLVAHSLGGSLALCLAAAFPELVRSIVLLDSPGPMVTPEDQIASQLRDGILSRDKLRPSRQFASVADAVGARKKATPELSDSALAILVERNLAKCEFHYEWRTDPQLKLTSDLRLSETQVEHLMRAVKCPVLSIRAESGLLPAKFFEHRMGYLQNVDSLQLPGHHHFHLEEETAPAIADAVITFWKGL</sequence>
<evidence type="ECO:0000256" key="2">
    <source>
        <dbReference type="ARBA" id="ARBA00022801"/>
    </source>
</evidence>
<dbReference type="PANTHER" id="PTHR43798">
    <property type="entry name" value="MONOACYLGLYCEROL LIPASE"/>
    <property type="match status" value="1"/>
</dbReference>
<dbReference type="Proteomes" id="UP000185639">
    <property type="component" value="Unassembled WGS sequence"/>
</dbReference>
<comment type="similarity">
    <text evidence="1">Belongs to the AB hydrolase superfamily.</text>
</comment>
<dbReference type="GO" id="GO:0016787">
    <property type="term" value="F:hydrolase activity"/>
    <property type="evidence" value="ECO:0007669"/>
    <property type="project" value="UniProtKB-KW"/>
</dbReference>
<evidence type="ECO:0000313" key="4">
    <source>
        <dbReference type="EMBL" id="SIT16139.1"/>
    </source>
</evidence>
<dbReference type="PANTHER" id="PTHR43798:SF14">
    <property type="entry name" value="SERINE HYDROLASE-LIKE PROTEIN DDB_G0286239"/>
    <property type="match status" value="1"/>
</dbReference>
<dbReference type="SUPFAM" id="SSF53474">
    <property type="entry name" value="alpha/beta-Hydrolases"/>
    <property type="match status" value="1"/>
</dbReference>